<dbReference type="AlphaFoldDB" id="A0A8J5JRY6"/>
<proteinExistence type="predicted"/>
<protein>
    <submittedName>
        <fullName evidence="2">Uncharacterized protein</fullName>
    </submittedName>
</protein>
<accession>A0A8J5JRY6</accession>
<evidence type="ECO:0000256" key="1">
    <source>
        <dbReference type="SAM" id="SignalP"/>
    </source>
</evidence>
<evidence type="ECO:0000313" key="3">
    <source>
        <dbReference type="Proteomes" id="UP000747542"/>
    </source>
</evidence>
<keyword evidence="1" id="KW-0732">Signal</keyword>
<dbReference type="Proteomes" id="UP000747542">
    <property type="component" value="Unassembled WGS sequence"/>
</dbReference>
<organism evidence="2 3">
    <name type="scientific">Homarus americanus</name>
    <name type="common">American lobster</name>
    <dbReference type="NCBI Taxonomy" id="6706"/>
    <lineage>
        <taxon>Eukaryota</taxon>
        <taxon>Metazoa</taxon>
        <taxon>Ecdysozoa</taxon>
        <taxon>Arthropoda</taxon>
        <taxon>Crustacea</taxon>
        <taxon>Multicrustacea</taxon>
        <taxon>Malacostraca</taxon>
        <taxon>Eumalacostraca</taxon>
        <taxon>Eucarida</taxon>
        <taxon>Decapoda</taxon>
        <taxon>Pleocyemata</taxon>
        <taxon>Astacidea</taxon>
        <taxon>Nephropoidea</taxon>
        <taxon>Nephropidae</taxon>
        <taxon>Homarus</taxon>
    </lineage>
</organism>
<evidence type="ECO:0000313" key="2">
    <source>
        <dbReference type="EMBL" id="KAG7163126.1"/>
    </source>
</evidence>
<feature type="chain" id="PRO_5035294560" evidence="1">
    <location>
        <begin position="21"/>
        <end position="69"/>
    </location>
</feature>
<feature type="signal peptide" evidence="1">
    <location>
        <begin position="1"/>
        <end position="20"/>
    </location>
</feature>
<keyword evidence="3" id="KW-1185">Reference proteome</keyword>
<dbReference type="EMBL" id="JAHLQT010026502">
    <property type="protein sequence ID" value="KAG7163126.1"/>
    <property type="molecule type" value="Genomic_DNA"/>
</dbReference>
<sequence length="69" mass="7657">MPMCHYCSLCQLGCVMYVWTLTHNLGRGGPVSYSHCLLLQVEEGTKECVHLDLCFDGGTGDILQCLLHL</sequence>
<gene>
    <name evidence="2" type="ORF">Hamer_G002202</name>
</gene>
<comment type="caution">
    <text evidence="2">The sequence shown here is derived from an EMBL/GenBank/DDBJ whole genome shotgun (WGS) entry which is preliminary data.</text>
</comment>
<reference evidence="2" key="1">
    <citation type="journal article" date="2021" name="Sci. Adv.">
        <title>The American lobster genome reveals insights on longevity, neural, and immune adaptations.</title>
        <authorList>
            <person name="Polinski J.M."/>
            <person name="Zimin A.V."/>
            <person name="Clark K.F."/>
            <person name="Kohn A.B."/>
            <person name="Sadowski N."/>
            <person name="Timp W."/>
            <person name="Ptitsyn A."/>
            <person name="Khanna P."/>
            <person name="Romanova D.Y."/>
            <person name="Williams P."/>
            <person name="Greenwood S.J."/>
            <person name="Moroz L.L."/>
            <person name="Walt D.R."/>
            <person name="Bodnar A.G."/>
        </authorList>
    </citation>
    <scope>NUCLEOTIDE SEQUENCE</scope>
    <source>
        <strain evidence="2">GMGI-L3</strain>
    </source>
</reference>
<name>A0A8J5JRY6_HOMAM</name>